<dbReference type="Pfam" id="PF06087">
    <property type="entry name" value="Tyr-DNA_phospho"/>
    <property type="match status" value="1"/>
</dbReference>
<dbReference type="OrthoDB" id="47785at2759"/>
<feature type="active site" description="Proton donor/acceptor" evidence="1">
    <location>
        <position position="453"/>
    </location>
</feature>
<feature type="binding site" evidence="2">
    <location>
        <position position="455"/>
    </location>
    <ligand>
        <name>substrate</name>
    </ligand>
</feature>
<evidence type="ECO:0000313" key="6">
    <source>
        <dbReference type="Proteomes" id="UP000265663"/>
    </source>
</evidence>
<dbReference type="Proteomes" id="UP000265663">
    <property type="component" value="Unassembled WGS sequence"/>
</dbReference>
<proteinExistence type="predicted"/>
<dbReference type="SUPFAM" id="SSF56024">
    <property type="entry name" value="Phospholipase D/nuclease"/>
    <property type="match status" value="2"/>
</dbReference>
<dbReference type="Gene3D" id="3.30.870.10">
    <property type="entry name" value="Endonuclease Chain A"/>
    <property type="match status" value="2"/>
</dbReference>
<dbReference type="CDD" id="cd09122">
    <property type="entry name" value="PLDc_Tdp1_1"/>
    <property type="match status" value="1"/>
</dbReference>
<dbReference type="EMBL" id="KE747824">
    <property type="protein sequence ID" value="RMZ70444.1"/>
    <property type="molecule type" value="Genomic_DNA"/>
</dbReference>
<evidence type="ECO:0000313" key="5">
    <source>
        <dbReference type="EMBL" id="RMZ70444.1"/>
    </source>
</evidence>
<reference evidence="5 6" key="1">
    <citation type="journal article" date="2014" name="PLoS ONE">
        <title>De novo Genome Assembly of the Fungal Plant Pathogen Pyrenophora semeniperda.</title>
        <authorList>
            <person name="Soliai M.M."/>
            <person name="Meyer S.E."/>
            <person name="Udall J.A."/>
            <person name="Elzinga D.E."/>
            <person name="Hermansen R.A."/>
            <person name="Bodily P.M."/>
            <person name="Hart A.A."/>
            <person name="Coleman C.E."/>
        </authorList>
    </citation>
    <scope>NUCLEOTIDE SEQUENCE [LARGE SCALE GENOMIC DNA]</scope>
    <source>
        <strain evidence="5 6">CCB06</strain>
        <tissue evidence="5">Mycelium</tissue>
    </source>
</reference>
<keyword evidence="6" id="KW-1185">Reference proteome</keyword>
<protein>
    <submittedName>
        <fullName evidence="5">Uncharacterized protein</fullName>
    </submittedName>
</protein>
<feature type="site" description="Interaction with DNA" evidence="3">
    <location>
        <position position="481"/>
    </location>
</feature>
<feature type="active site" description="Nucleophile" evidence="1">
    <location>
        <position position="222"/>
    </location>
</feature>
<evidence type="ECO:0000256" key="4">
    <source>
        <dbReference type="SAM" id="MobiDB-lite"/>
    </source>
</evidence>
<evidence type="ECO:0000256" key="3">
    <source>
        <dbReference type="PIRSR" id="PIRSR610347-3"/>
    </source>
</evidence>
<evidence type="ECO:0000256" key="1">
    <source>
        <dbReference type="PIRSR" id="PIRSR610347-1"/>
    </source>
</evidence>
<feature type="region of interest" description="Disordered" evidence="4">
    <location>
        <begin position="1"/>
        <end position="26"/>
    </location>
</feature>
<gene>
    <name evidence="5" type="ORF">GMOD_00000535</name>
</gene>
<evidence type="ECO:0000256" key="2">
    <source>
        <dbReference type="PIRSR" id="PIRSR610347-2"/>
    </source>
</evidence>
<sequence length="559" mass="62357">MAMQKVPALGNNESIDLTSDTDDDEDVYNEDLRRAITFSLKEDNKNNVTQPAATSDSYAPVTTVSAAPGLMGMMDRKAMELERLARLGKRKRDESPESRPSKQVARSPPAAAPSNEGPLLQYPKGAIKRTFAAKYPRTNDITIDEVLEAPHLNIAVISSFIFDSNWVYEKLDPLKVKQLWLMNGKFRGEDIRQKLTQEWRETRVPNLKLHFPPMGGMIVTMHSKLMLLSGKEKLRIVVPTANMTNFDWGESGSDEVPGLMENSLFLVDLPRRSDNGAGATVEDLPPFGRDLIFFLKAQELDSNVMDGVLKFDFTNTKHLAFVHSIGGSHKAELERPTGLSSLANAIRELHLDDVEHIELDYAASSLGAINDAFLSRIHLAARGKTINKDNATVPNVRDHFRIYYPTNDTVEKSMGGPNGAGTISFSSNFYNAPTFPKECLRDYDSTRRGMLSHNKLLFARGRRRSDGRPFAWVYVGSANISESAWGGQKLLKSGKMGSLNVRNWECGVVVPVPEEQLEQHLDLKDGEVPLMSVFEGTVEVPFQFPGKKYEGKRPWLFGP</sequence>
<dbReference type="GO" id="GO:0005634">
    <property type="term" value="C:nucleus"/>
    <property type="evidence" value="ECO:0007669"/>
    <property type="project" value="InterPro"/>
</dbReference>
<dbReference type="GO" id="GO:0003697">
    <property type="term" value="F:single-stranded DNA binding"/>
    <property type="evidence" value="ECO:0007669"/>
    <property type="project" value="TreeGrafter"/>
</dbReference>
<feature type="binding site" evidence="2">
    <location>
        <position position="224"/>
    </location>
    <ligand>
        <name>substrate</name>
    </ligand>
</feature>
<name>A0A3M7M7T5_9PLEO</name>
<dbReference type="GO" id="GO:0017005">
    <property type="term" value="F:3'-tyrosyl-DNA phosphodiesterase activity"/>
    <property type="evidence" value="ECO:0007669"/>
    <property type="project" value="TreeGrafter"/>
</dbReference>
<accession>A0A3M7M7T5</accession>
<feature type="region of interest" description="Disordered" evidence="4">
    <location>
        <begin position="87"/>
        <end position="121"/>
    </location>
</feature>
<dbReference type="PANTHER" id="PTHR12415:SF4">
    <property type="entry name" value="TYROSYL-DNA PHOSPHODIESTERASE DOMAIN-CONTAINING PROTEIN"/>
    <property type="match status" value="1"/>
</dbReference>
<organism evidence="5 6">
    <name type="scientific">Pyrenophora seminiperda CCB06</name>
    <dbReference type="NCBI Taxonomy" id="1302712"/>
    <lineage>
        <taxon>Eukaryota</taxon>
        <taxon>Fungi</taxon>
        <taxon>Dikarya</taxon>
        <taxon>Ascomycota</taxon>
        <taxon>Pezizomycotina</taxon>
        <taxon>Dothideomycetes</taxon>
        <taxon>Pleosporomycetidae</taxon>
        <taxon>Pleosporales</taxon>
        <taxon>Pleosporineae</taxon>
        <taxon>Pleosporaceae</taxon>
        <taxon>Pyrenophora</taxon>
    </lineage>
</organism>
<dbReference type="PANTHER" id="PTHR12415">
    <property type="entry name" value="TYROSYL-DNA PHOSPHODIESTERASE 1"/>
    <property type="match status" value="1"/>
</dbReference>
<dbReference type="InterPro" id="IPR010347">
    <property type="entry name" value="Tdp1"/>
</dbReference>
<dbReference type="GO" id="GO:0003690">
    <property type="term" value="F:double-stranded DNA binding"/>
    <property type="evidence" value="ECO:0007669"/>
    <property type="project" value="TreeGrafter"/>
</dbReference>
<dbReference type="GO" id="GO:0006281">
    <property type="term" value="P:DNA repair"/>
    <property type="evidence" value="ECO:0007669"/>
    <property type="project" value="InterPro"/>
</dbReference>
<feature type="compositionally biased region" description="Basic and acidic residues" evidence="4">
    <location>
        <begin position="87"/>
        <end position="100"/>
    </location>
</feature>
<dbReference type="AlphaFoldDB" id="A0A3M7M7T5"/>